<evidence type="ECO:0000313" key="1">
    <source>
        <dbReference type="EMBL" id="UFZ07992.1"/>
    </source>
</evidence>
<evidence type="ECO:0000313" key="2">
    <source>
        <dbReference type="Proteomes" id="UP001431010"/>
    </source>
</evidence>
<proteinExistence type="predicted"/>
<sequence>MPELKHAAVFEDEADPAIAIGLNDVALPQRVPIIERNRDAIADDHRVTFGVDHASDDLRGLLRRIRCGLSSGFLEASDGDEAIVAPRYVGRRPGGRMVWRQMSAGDVGSANRNRRMLVRARMSGLKHGARIRQRARSNGC</sequence>
<reference evidence="1" key="1">
    <citation type="journal article" date="2024" name="Antonie Van Leeuwenhoek">
        <title>Bradyrhizobium ontarionense sp. nov., a novel bacterial symbiont isolated from Aeschynomene indica (Indian jointvetch), harbours photosynthesis, nitrogen fixation and nitrous oxide (N2O) reductase genes.</title>
        <authorList>
            <person name="Bromfield E.S.P."/>
            <person name="Cloutier S."/>
        </authorList>
    </citation>
    <scope>NUCLEOTIDE SEQUENCE</scope>
    <source>
        <strain evidence="1">A19</strain>
    </source>
</reference>
<accession>A0ABY3RMA2</accession>
<name>A0ABY3RMA2_9BRAD</name>
<gene>
    <name evidence="1" type="ORF">LQG66_17560</name>
</gene>
<keyword evidence="2" id="KW-1185">Reference proteome</keyword>
<dbReference type="Proteomes" id="UP001431010">
    <property type="component" value="Chromosome"/>
</dbReference>
<dbReference type="EMBL" id="CP088156">
    <property type="protein sequence ID" value="UFZ07992.1"/>
    <property type="molecule type" value="Genomic_DNA"/>
</dbReference>
<organism evidence="1 2">
    <name type="scientific">Bradyrhizobium ontarionense</name>
    <dbReference type="NCBI Taxonomy" id="2898149"/>
    <lineage>
        <taxon>Bacteria</taxon>
        <taxon>Pseudomonadati</taxon>
        <taxon>Pseudomonadota</taxon>
        <taxon>Alphaproteobacteria</taxon>
        <taxon>Hyphomicrobiales</taxon>
        <taxon>Nitrobacteraceae</taxon>
        <taxon>Bradyrhizobium</taxon>
    </lineage>
</organism>
<protein>
    <recommendedName>
        <fullName evidence="3">Transposase DDE domain-containing protein</fullName>
    </recommendedName>
</protein>
<evidence type="ECO:0008006" key="3">
    <source>
        <dbReference type="Google" id="ProtNLM"/>
    </source>
</evidence>
<dbReference type="RefSeq" id="WP_231327441.1">
    <property type="nucleotide sequence ID" value="NZ_CP088156.1"/>
</dbReference>